<dbReference type="Proteomes" id="UP001385951">
    <property type="component" value="Unassembled WGS sequence"/>
</dbReference>
<protein>
    <submittedName>
        <fullName evidence="1">Uncharacterized protein</fullName>
    </submittedName>
</protein>
<proteinExistence type="predicted"/>
<accession>A0AAW0GSB0</accession>
<gene>
    <name evidence="1" type="ORF">QCA50_001897</name>
</gene>
<organism evidence="1 2">
    <name type="scientific">Cerrena zonata</name>
    <dbReference type="NCBI Taxonomy" id="2478898"/>
    <lineage>
        <taxon>Eukaryota</taxon>
        <taxon>Fungi</taxon>
        <taxon>Dikarya</taxon>
        <taxon>Basidiomycota</taxon>
        <taxon>Agaricomycotina</taxon>
        <taxon>Agaricomycetes</taxon>
        <taxon>Polyporales</taxon>
        <taxon>Cerrenaceae</taxon>
        <taxon>Cerrena</taxon>
    </lineage>
</organism>
<reference evidence="1 2" key="1">
    <citation type="submission" date="2022-09" db="EMBL/GenBank/DDBJ databases">
        <authorList>
            <person name="Palmer J.M."/>
        </authorList>
    </citation>
    <scope>NUCLEOTIDE SEQUENCE [LARGE SCALE GENOMIC DNA]</scope>
    <source>
        <strain evidence="1 2">DSM 7382</strain>
    </source>
</reference>
<dbReference type="EMBL" id="JASBNA010000002">
    <property type="protein sequence ID" value="KAK7694709.1"/>
    <property type="molecule type" value="Genomic_DNA"/>
</dbReference>
<comment type="caution">
    <text evidence="1">The sequence shown here is derived from an EMBL/GenBank/DDBJ whole genome shotgun (WGS) entry which is preliminary data.</text>
</comment>
<name>A0AAW0GSB0_9APHY</name>
<keyword evidence="2" id="KW-1185">Reference proteome</keyword>
<dbReference type="AlphaFoldDB" id="A0AAW0GSB0"/>
<evidence type="ECO:0000313" key="2">
    <source>
        <dbReference type="Proteomes" id="UP001385951"/>
    </source>
</evidence>
<evidence type="ECO:0000313" key="1">
    <source>
        <dbReference type="EMBL" id="KAK7694709.1"/>
    </source>
</evidence>
<sequence length="129" mass="14302">MVLTLITRWMLGPTTYSSSRFTHPPSNGIPAISGEKAALAATKVANSNSVPAYMWDAKDPDLNDALHNPDPVQDRALDRSFTIFSPRGWSNVSALALLIRWLACLVHRISYPYLGPRKQSGDWLQSRGH</sequence>